<dbReference type="InterPro" id="IPR019674">
    <property type="entry name" value="Lipoprotein_LpqN/LpqT-like"/>
</dbReference>
<dbReference type="AlphaFoldDB" id="A0A5S9PY12"/>
<evidence type="ECO:0000256" key="1">
    <source>
        <dbReference type="ARBA" id="ARBA00022729"/>
    </source>
</evidence>
<organism evidence="2 3">
    <name type="scientific">Mycolicibacterium vanbaalenii</name>
    <name type="common">Mycobacterium vanbaalenii</name>
    <dbReference type="NCBI Taxonomy" id="110539"/>
    <lineage>
        <taxon>Bacteria</taxon>
        <taxon>Bacillati</taxon>
        <taxon>Actinomycetota</taxon>
        <taxon>Actinomycetes</taxon>
        <taxon>Mycobacteriales</taxon>
        <taxon>Mycobacteriaceae</taxon>
        <taxon>Mycolicibacterium</taxon>
    </lineage>
</organism>
<evidence type="ECO:0000313" key="3">
    <source>
        <dbReference type="Proteomes" id="UP000430146"/>
    </source>
</evidence>
<dbReference type="Proteomes" id="UP000430146">
    <property type="component" value="Unassembled WGS sequence"/>
</dbReference>
<evidence type="ECO:0000313" key="2">
    <source>
        <dbReference type="EMBL" id="CAA0109386.1"/>
    </source>
</evidence>
<name>A0A5S9PY12_MYCVN</name>
<keyword evidence="3" id="KW-1185">Reference proteome</keyword>
<dbReference type="Pfam" id="PF10738">
    <property type="entry name" value="Lpp-LpqN"/>
    <property type="match status" value="1"/>
</dbReference>
<dbReference type="Gene3D" id="3.40.1000.10">
    <property type="entry name" value="Mog1/PsbP, alpha/beta/alpha sandwich"/>
    <property type="match status" value="1"/>
</dbReference>
<keyword evidence="1" id="KW-0732">Signal</keyword>
<evidence type="ECO:0008006" key="4">
    <source>
        <dbReference type="Google" id="ProtNLM"/>
    </source>
</evidence>
<dbReference type="EMBL" id="CACSIP010000012">
    <property type="protein sequence ID" value="CAA0109386.1"/>
    <property type="molecule type" value="Genomic_DNA"/>
</dbReference>
<gene>
    <name evidence="2" type="ORF">AELLOGFF_00709</name>
</gene>
<accession>A0A5S9PY12</accession>
<proteinExistence type="predicted"/>
<protein>
    <recommendedName>
        <fullName evidence="4">Lipoprotein LpqN</fullName>
    </recommendedName>
</protein>
<reference evidence="2 3" key="1">
    <citation type="submission" date="2019-11" db="EMBL/GenBank/DDBJ databases">
        <authorList>
            <person name="Holert J."/>
        </authorList>
    </citation>
    <scope>NUCLEOTIDE SEQUENCE [LARGE SCALE GENOMIC DNA]</scope>
    <source>
        <strain evidence="2">BC8_1</strain>
    </source>
</reference>
<dbReference type="RefSeq" id="WP_234897382.1">
    <property type="nucleotide sequence ID" value="NZ_CACSIP010000012.1"/>
</dbReference>
<sequence>MTPGLPPRSRTPRWGLLEYRSGAGALIVAVALLLTGCTQQIQGTAVTAAGSGPAPTVGDGECAEVSAPLADIPTKGAREPQLRIPIPAGWERNSMMDSQVIRYAIVAPRLATGRFAPNAVVTLESVRGVPPAETVFDENRSNLVQLMGASNLSTESNTTCGFPSETTDYTAPAMGPAPERPIIMHAVVASTGTITYLATLTIQAATDDDRAYQDDAQQIVDGFQVLLQ</sequence>